<keyword evidence="1" id="KW-0808">Transferase</keyword>
<dbReference type="GO" id="GO:0016740">
    <property type="term" value="F:transferase activity"/>
    <property type="evidence" value="ECO:0007669"/>
    <property type="project" value="UniProtKB-KW"/>
</dbReference>
<dbReference type="Gene3D" id="3.40.50.450">
    <property type="match status" value="1"/>
</dbReference>
<evidence type="ECO:0000313" key="1">
    <source>
        <dbReference type="EMBL" id="GAP19310.1"/>
    </source>
</evidence>
<dbReference type="STRING" id="229921.ADN01_10500"/>
<reference evidence="1" key="1">
    <citation type="journal article" date="2015" name="Genome Announc.">
        <title>Draft Genome Sequences of Anaerolinea thermolimosa IMO-1, Bellilinea caldifistulae GOMI-1, Leptolinea tardivitalis YMTK-2, Levilinea saccharolytica KIBI-1, Longilinea arvoryzae KOME-1, Previously Described as Members of the Class Anaerolineae (Chloroflexi).</title>
        <authorList>
            <person name="Matsuura N."/>
            <person name="Tourlousse M.D."/>
            <person name="Ohashi A."/>
            <person name="Hugenholtz P."/>
            <person name="Sekiguchi Y."/>
        </authorList>
    </citation>
    <scope>NUCLEOTIDE SEQUENCE</scope>
    <source>
        <strain evidence="1">KIBI-1</strain>
    </source>
</reference>
<dbReference type="InterPro" id="IPR051239">
    <property type="entry name" value="2'-dNMP_N-hydrolase"/>
</dbReference>
<dbReference type="EMBL" id="DF967975">
    <property type="protein sequence ID" value="GAP19310.1"/>
    <property type="molecule type" value="Genomic_DNA"/>
</dbReference>
<accession>A0A0M9U332</accession>
<evidence type="ECO:0000313" key="2">
    <source>
        <dbReference type="EMBL" id="KPL80915.1"/>
    </source>
</evidence>
<protein>
    <submittedName>
        <fullName evidence="1">Nucleoside 2-deoxyribosyltransferase</fullName>
    </submittedName>
</protein>
<dbReference type="RefSeq" id="WP_062419597.1">
    <property type="nucleotide sequence ID" value="NZ_BBXZ01000172.1"/>
</dbReference>
<dbReference type="PANTHER" id="PTHR15364:SF0">
    <property type="entry name" value="2'-DEOXYNUCLEOSIDE 5'-PHOSPHATE N-HYDROLASE 1"/>
    <property type="match status" value="1"/>
</dbReference>
<dbReference type="GO" id="GO:0009159">
    <property type="term" value="P:deoxyribonucleoside monophosphate catabolic process"/>
    <property type="evidence" value="ECO:0007669"/>
    <property type="project" value="TreeGrafter"/>
</dbReference>
<reference evidence="2 3" key="2">
    <citation type="submission" date="2015-07" db="EMBL/GenBank/DDBJ databases">
        <title>Genome sequence of Levilinea saccharolytica DSM 16555.</title>
        <authorList>
            <person name="Hemp J."/>
            <person name="Ward L.M."/>
            <person name="Pace L.A."/>
            <person name="Fischer W.W."/>
        </authorList>
    </citation>
    <scope>NUCLEOTIDE SEQUENCE [LARGE SCALE GENOMIC DNA]</scope>
    <source>
        <strain evidence="2 3">KIBI-1</strain>
    </source>
</reference>
<dbReference type="EMBL" id="LGCM01000038">
    <property type="protein sequence ID" value="KPL80915.1"/>
    <property type="molecule type" value="Genomic_DNA"/>
</dbReference>
<name>A0A0M9U332_9CHLR</name>
<dbReference type="InterPro" id="IPR007710">
    <property type="entry name" value="Nucleoside_deoxyribTrfase"/>
</dbReference>
<dbReference type="Proteomes" id="UP000050501">
    <property type="component" value="Unassembled WGS sequence"/>
</dbReference>
<dbReference type="SUPFAM" id="SSF52309">
    <property type="entry name" value="N-(deoxy)ribosyltransferase-like"/>
    <property type="match status" value="1"/>
</dbReference>
<dbReference type="OrthoDB" id="1691394at2"/>
<dbReference type="PANTHER" id="PTHR15364">
    <property type="entry name" value="2'-DEOXYNUCLEOSIDE 5'-PHOSPHATE N-HYDROLASE 1"/>
    <property type="match status" value="1"/>
</dbReference>
<gene>
    <name evidence="2" type="ORF">ADN01_10500</name>
    <name evidence="1" type="ORF">LSAC_03212</name>
</gene>
<dbReference type="AlphaFoldDB" id="A0A0M9U332"/>
<proteinExistence type="predicted"/>
<sequence length="194" mass="21493">MKIYFAGPLFTPYVRKFIAEHAQILRENGIDPFVPHEKFNNMISREQVDAVIAAGKIRAEDLGTGDFREAVMDLIRRGKLSREDFNLPKMTPEVIFEVDYEGLSTADAVVAVLDGTQVDDGTACEIGIFSALCRRDPSKKGIIGFMTDSRGVTRAATGYGVNLFVLGTVLEHGPIVDDFNEVIRQLKVWDAQPV</sequence>
<keyword evidence="3" id="KW-1185">Reference proteome</keyword>
<dbReference type="GO" id="GO:0070694">
    <property type="term" value="F:5-hydroxymethyl-dUMP N-hydrolase activity"/>
    <property type="evidence" value="ECO:0007669"/>
    <property type="project" value="TreeGrafter"/>
</dbReference>
<dbReference type="Pfam" id="PF05014">
    <property type="entry name" value="Nuc_deoxyrib_tr"/>
    <property type="match status" value="1"/>
</dbReference>
<organism evidence="1">
    <name type="scientific">Levilinea saccharolytica</name>
    <dbReference type="NCBI Taxonomy" id="229921"/>
    <lineage>
        <taxon>Bacteria</taxon>
        <taxon>Bacillati</taxon>
        <taxon>Chloroflexota</taxon>
        <taxon>Anaerolineae</taxon>
        <taxon>Anaerolineales</taxon>
        <taxon>Anaerolineaceae</taxon>
        <taxon>Levilinea</taxon>
    </lineage>
</organism>
<evidence type="ECO:0000313" key="3">
    <source>
        <dbReference type="Proteomes" id="UP000050501"/>
    </source>
</evidence>